<reference evidence="5 7" key="2">
    <citation type="submission" date="2017-10" db="EMBL/GenBank/DDBJ databases">
        <title>Complete genome sequence of Paracoccus yeei TT13 isolated from human skin.</title>
        <authorList>
            <person name="Lee K."/>
            <person name="Lim J.Y."/>
            <person name="Hwang I."/>
        </authorList>
    </citation>
    <scope>NUCLEOTIDE SEQUENCE [LARGE SCALE GENOMIC DNA]</scope>
    <source>
        <strain evidence="5 7">TT13</strain>
    </source>
</reference>
<dbReference type="Pfam" id="PF00583">
    <property type="entry name" value="Acetyltransf_1"/>
    <property type="match status" value="1"/>
</dbReference>
<evidence type="ECO:0000256" key="2">
    <source>
        <dbReference type="ARBA" id="ARBA00023315"/>
    </source>
</evidence>
<evidence type="ECO:0000313" key="6">
    <source>
        <dbReference type="Proteomes" id="UP000191257"/>
    </source>
</evidence>
<dbReference type="GO" id="GO:0016747">
    <property type="term" value="F:acyltransferase activity, transferring groups other than amino-acyl groups"/>
    <property type="evidence" value="ECO:0007669"/>
    <property type="project" value="InterPro"/>
</dbReference>
<dbReference type="EMBL" id="CP020442">
    <property type="protein sequence ID" value="ARC37192.1"/>
    <property type="molecule type" value="Genomic_DNA"/>
</dbReference>
<protein>
    <submittedName>
        <fullName evidence="4">GNAT family N-acetyltransferase</fullName>
    </submittedName>
</protein>
<dbReference type="GeneID" id="78897665"/>
<accession>A0A1V0GTP4</accession>
<evidence type="ECO:0000313" key="4">
    <source>
        <dbReference type="EMBL" id="ARC37192.1"/>
    </source>
</evidence>
<dbReference type="Proteomes" id="UP000229314">
    <property type="component" value="Chromosome"/>
</dbReference>
<reference evidence="6" key="1">
    <citation type="submission" date="2017-03" db="EMBL/GenBank/DDBJ databases">
        <title>FDA dAtabase for Regulatory Grade micrObial Sequences (FDA-ARGOS): Supporting development and validation of Infectious Disease Dx tests.</title>
        <authorList>
            <person name="Minogue T."/>
            <person name="Wolcott M."/>
            <person name="Wasieloski L."/>
            <person name="Aguilar W."/>
            <person name="Moore D."/>
            <person name="Tallon L."/>
            <person name="Sadzewicz L."/>
            <person name="Sengamalay N."/>
            <person name="Ott S."/>
            <person name="Godinez A."/>
            <person name="Nagaraj S."/>
            <person name="Nadendla S."/>
            <person name="Geyer C."/>
            <person name="Sichtig H."/>
        </authorList>
    </citation>
    <scope>NUCLEOTIDE SEQUENCE [LARGE SCALE GENOMIC DNA]</scope>
    <source>
        <strain evidence="6">FDAARGOS_252</strain>
    </source>
</reference>
<feature type="domain" description="N-acetyltransferase" evidence="3">
    <location>
        <begin position="1"/>
        <end position="133"/>
    </location>
</feature>
<organism evidence="4 6">
    <name type="scientific">Paracoccus yeei</name>
    <dbReference type="NCBI Taxonomy" id="147645"/>
    <lineage>
        <taxon>Bacteria</taxon>
        <taxon>Pseudomonadati</taxon>
        <taxon>Pseudomonadota</taxon>
        <taxon>Alphaproteobacteria</taxon>
        <taxon>Rhodobacterales</taxon>
        <taxon>Paracoccaceae</taxon>
        <taxon>Paracoccus</taxon>
    </lineage>
</organism>
<dbReference type="STRING" id="147645.A6J80_13105"/>
<reference evidence="4" key="3">
    <citation type="submission" date="2017-12" db="EMBL/GenBank/DDBJ databases">
        <title>FDA dAtabase for Regulatory Grade micrObial Sequences (FDA-ARGOS): Supporting development and validation of Infectious Disease Dx tests.</title>
        <authorList>
            <person name="Campos J."/>
            <person name="Goldberg B."/>
            <person name="Tallon L."/>
            <person name="Sadzewicz L."/>
            <person name="Sengamalay N."/>
            <person name="Ott S."/>
            <person name="Godinez A."/>
            <person name="Nagaraj S."/>
            <person name="Vyas G."/>
            <person name="Aluvathingal J."/>
            <person name="Nadendla S."/>
            <person name="Geyer C."/>
            <person name="Nandy P."/>
            <person name="Hobson J."/>
            <person name="Sichtig H."/>
        </authorList>
    </citation>
    <scope>NUCLEOTIDE SEQUENCE</scope>
    <source>
        <strain evidence="4">FDAARGOS_252</strain>
    </source>
</reference>
<sequence>MTPAALAALHARCFAAHPRPWSATEIEGLLDSPPNFLIDLPQGFLIGRAVADEAELLTLAVAPETRRQGLARALLAGFYARSRERGAGRAFLEVASDNPAALALYRSEGWAEAGRRRGYYAPGIDAILMDRAL</sequence>
<dbReference type="InterPro" id="IPR000182">
    <property type="entry name" value="GNAT_dom"/>
</dbReference>
<dbReference type="RefSeq" id="WP_080621795.1">
    <property type="nucleotide sequence ID" value="NZ_CAJGAB010000030.1"/>
</dbReference>
<dbReference type="Gene3D" id="3.40.630.30">
    <property type="match status" value="1"/>
</dbReference>
<dbReference type="AlphaFoldDB" id="A0A1V0GTP4"/>
<evidence type="ECO:0000259" key="3">
    <source>
        <dbReference type="PROSITE" id="PS51186"/>
    </source>
</evidence>
<dbReference type="KEGG" id="pye:A6J80_13105"/>
<dbReference type="PROSITE" id="PS51186">
    <property type="entry name" value="GNAT"/>
    <property type="match status" value="1"/>
</dbReference>
<proteinExistence type="predicted"/>
<dbReference type="InterPro" id="IPR016181">
    <property type="entry name" value="Acyl_CoA_acyltransferase"/>
</dbReference>
<dbReference type="InterPro" id="IPR050832">
    <property type="entry name" value="Bact_Acetyltransf"/>
</dbReference>
<keyword evidence="1 4" id="KW-0808">Transferase</keyword>
<dbReference type="CDD" id="cd04301">
    <property type="entry name" value="NAT_SF"/>
    <property type="match status" value="1"/>
</dbReference>
<keyword evidence="6" id="KW-1185">Reference proteome</keyword>
<evidence type="ECO:0000256" key="1">
    <source>
        <dbReference type="ARBA" id="ARBA00022679"/>
    </source>
</evidence>
<dbReference type="EMBL" id="CP024422">
    <property type="protein sequence ID" value="ATQ55814.1"/>
    <property type="molecule type" value="Genomic_DNA"/>
</dbReference>
<gene>
    <name evidence="4" type="ORF">A6J80_13105</name>
    <name evidence="5" type="ORF">PYTT13_08270</name>
</gene>
<dbReference type="eggNOG" id="COG0456">
    <property type="taxonomic scope" value="Bacteria"/>
</dbReference>
<name>A0A1V0GTP4_9RHOB</name>
<evidence type="ECO:0000313" key="7">
    <source>
        <dbReference type="Proteomes" id="UP000229314"/>
    </source>
</evidence>
<dbReference type="PANTHER" id="PTHR43877">
    <property type="entry name" value="AMINOALKYLPHOSPHONATE N-ACETYLTRANSFERASE-RELATED-RELATED"/>
    <property type="match status" value="1"/>
</dbReference>
<evidence type="ECO:0000313" key="5">
    <source>
        <dbReference type="EMBL" id="ATQ55814.1"/>
    </source>
</evidence>
<dbReference type="Proteomes" id="UP000191257">
    <property type="component" value="Chromosome"/>
</dbReference>
<dbReference type="SUPFAM" id="SSF55729">
    <property type="entry name" value="Acyl-CoA N-acyltransferases (Nat)"/>
    <property type="match status" value="1"/>
</dbReference>
<keyword evidence="2" id="KW-0012">Acyltransferase</keyword>